<name>A0ABQ9YSW7_9CRUS</name>
<evidence type="ECO:0000313" key="3">
    <source>
        <dbReference type="EMBL" id="KAK4003641.1"/>
    </source>
</evidence>
<proteinExistence type="predicted"/>
<evidence type="ECO:0000313" key="4">
    <source>
        <dbReference type="Proteomes" id="UP001234178"/>
    </source>
</evidence>
<feature type="region of interest" description="Disordered" evidence="1">
    <location>
        <begin position="15"/>
        <end position="54"/>
    </location>
</feature>
<keyword evidence="2" id="KW-1133">Transmembrane helix</keyword>
<organism evidence="3 4">
    <name type="scientific">Daphnia magna</name>
    <dbReference type="NCBI Taxonomy" id="35525"/>
    <lineage>
        <taxon>Eukaryota</taxon>
        <taxon>Metazoa</taxon>
        <taxon>Ecdysozoa</taxon>
        <taxon>Arthropoda</taxon>
        <taxon>Crustacea</taxon>
        <taxon>Branchiopoda</taxon>
        <taxon>Diplostraca</taxon>
        <taxon>Cladocera</taxon>
        <taxon>Anomopoda</taxon>
        <taxon>Daphniidae</taxon>
        <taxon>Daphnia</taxon>
    </lineage>
</organism>
<dbReference type="EMBL" id="JAOYFB010000001">
    <property type="protein sequence ID" value="KAK4003641.1"/>
    <property type="molecule type" value="Genomic_DNA"/>
</dbReference>
<feature type="compositionally biased region" description="Polar residues" evidence="1">
    <location>
        <begin position="34"/>
        <end position="51"/>
    </location>
</feature>
<comment type="caution">
    <text evidence="3">The sequence shown here is derived from an EMBL/GenBank/DDBJ whole genome shotgun (WGS) entry which is preliminary data.</text>
</comment>
<reference evidence="3 4" key="1">
    <citation type="journal article" date="2023" name="Nucleic Acids Res.">
        <title>The hologenome of Daphnia magna reveals possible DNA methylation and microbiome-mediated evolution of the host genome.</title>
        <authorList>
            <person name="Chaturvedi A."/>
            <person name="Li X."/>
            <person name="Dhandapani V."/>
            <person name="Marshall H."/>
            <person name="Kissane S."/>
            <person name="Cuenca-Cambronero M."/>
            <person name="Asole G."/>
            <person name="Calvet F."/>
            <person name="Ruiz-Romero M."/>
            <person name="Marangio P."/>
            <person name="Guigo R."/>
            <person name="Rago D."/>
            <person name="Mirbahai L."/>
            <person name="Eastwood N."/>
            <person name="Colbourne J.K."/>
            <person name="Zhou J."/>
            <person name="Mallon E."/>
            <person name="Orsini L."/>
        </authorList>
    </citation>
    <scope>NUCLEOTIDE SEQUENCE [LARGE SCALE GENOMIC DNA]</scope>
    <source>
        <strain evidence="3">LRV0_1</strain>
    </source>
</reference>
<keyword evidence="2" id="KW-0472">Membrane</keyword>
<evidence type="ECO:0000256" key="1">
    <source>
        <dbReference type="SAM" id="MobiDB-lite"/>
    </source>
</evidence>
<gene>
    <name evidence="3" type="ORF">OUZ56_005397</name>
</gene>
<keyword evidence="4" id="KW-1185">Reference proteome</keyword>
<accession>A0ABQ9YSW7</accession>
<evidence type="ECO:0000256" key="2">
    <source>
        <dbReference type="SAM" id="Phobius"/>
    </source>
</evidence>
<sequence>MKPFVDCVSIPTPEREAAVGSSSGVRGPKVRGVNRNSPADTPSSRDGTSHATAIAPKGVGIRRSTRIRAPRKTFLLAFPLMFLLTVMSGPGPVAASEILAYQDMRMNAMSDHYDRTKSQFKEALQQHVKEREPEELLKLRFINAGTN</sequence>
<keyword evidence="2" id="KW-0812">Transmembrane</keyword>
<protein>
    <submittedName>
        <fullName evidence="3">Uncharacterized protein</fullName>
    </submittedName>
</protein>
<feature type="transmembrane region" description="Helical" evidence="2">
    <location>
        <begin position="73"/>
        <end position="95"/>
    </location>
</feature>
<dbReference type="Proteomes" id="UP001234178">
    <property type="component" value="Unassembled WGS sequence"/>
</dbReference>